<dbReference type="AlphaFoldDB" id="A0A150XXT3"/>
<dbReference type="GO" id="GO:0019867">
    <property type="term" value="C:outer membrane"/>
    <property type="evidence" value="ECO:0007669"/>
    <property type="project" value="InterPro"/>
</dbReference>
<feature type="region of interest" description="Disordered" evidence="1">
    <location>
        <begin position="163"/>
        <end position="183"/>
    </location>
</feature>
<organism evidence="3 4">
    <name type="scientific">Roseivirga echinicomitans</name>
    <dbReference type="NCBI Taxonomy" id="296218"/>
    <lineage>
        <taxon>Bacteria</taxon>
        <taxon>Pseudomonadati</taxon>
        <taxon>Bacteroidota</taxon>
        <taxon>Cytophagia</taxon>
        <taxon>Cytophagales</taxon>
        <taxon>Roseivirgaceae</taxon>
        <taxon>Roseivirga</taxon>
    </lineage>
</organism>
<evidence type="ECO:0000256" key="2">
    <source>
        <dbReference type="SAM" id="SignalP"/>
    </source>
</evidence>
<dbReference type="OrthoDB" id="981818at2"/>
<dbReference type="RefSeq" id="WP_068410681.1">
    <property type="nucleotide sequence ID" value="NZ_LRDB01000001.1"/>
</dbReference>
<evidence type="ECO:0000313" key="4">
    <source>
        <dbReference type="Proteomes" id="UP000075615"/>
    </source>
</evidence>
<dbReference type="Proteomes" id="UP000075615">
    <property type="component" value="Unassembled WGS sequence"/>
</dbReference>
<proteinExistence type="predicted"/>
<keyword evidence="2" id="KW-0732">Signal</keyword>
<feature type="chain" id="PRO_5007575347" description="Secretin/TonB short N-terminal domain-containing protein" evidence="2">
    <location>
        <begin position="21"/>
        <end position="429"/>
    </location>
</feature>
<feature type="compositionally biased region" description="Polar residues" evidence="1">
    <location>
        <begin position="163"/>
        <end position="178"/>
    </location>
</feature>
<evidence type="ECO:0008006" key="5">
    <source>
        <dbReference type="Google" id="ProtNLM"/>
    </source>
</evidence>
<comment type="caution">
    <text evidence="3">The sequence shown here is derived from an EMBL/GenBank/DDBJ whole genome shotgun (WGS) entry which is preliminary data.</text>
</comment>
<gene>
    <name evidence="3" type="ORF">AWN68_01945</name>
</gene>
<protein>
    <recommendedName>
        <fullName evidence="5">Secretin/TonB short N-terminal domain-containing protein</fullName>
    </recommendedName>
</protein>
<accession>A0A150XXT3</accession>
<sequence>MFSKAFLICLFMPFALMVMGQEGNDVLARKVTLNIRETSIEDILKQIETEDFAFTYSAEIFDVKKRISINVKDETIGSVLDILFRGQGMECQQLGNKLLIRKKRVPKETVSKSDTTKKEIASALPVKPIVQKVEPSVVEKEREETPVTEPKNEKVTPIIATQRSDSAIGNSTPSSEASGSELENARTEYYQIERKQTEAIVAAYKNHELAPLLFVPIYDIHPRSLLPIEFKGEIAAEEAPKKVKEPKPEKPAKDNKFRINLAPSVGYTEIGNRDAILLGGQLAYNPNKSFGLGVAGKAFITRAEPDAHLGADYSYSGGYGGLLLEATLFPNKPFHLSFPVIFGLGEIMYNSLQPITGLNTIEDRRTVFVFEPGAYLEMNVIKYLRIGFGATYRDASSANLKYSSTEQPIMDKNGLDGLSINVMLKFGIF</sequence>
<evidence type="ECO:0000256" key="1">
    <source>
        <dbReference type="SAM" id="MobiDB-lite"/>
    </source>
</evidence>
<dbReference type="STRING" id="296218.AWN68_01945"/>
<keyword evidence="4" id="KW-1185">Reference proteome</keyword>
<evidence type="ECO:0000313" key="3">
    <source>
        <dbReference type="EMBL" id="KYG83589.1"/>
    </source>
</evidence>
<name>A0A150XXT3_9BACT</name>
<feature type="signal peptide" evidence="2">
    <location>
        <begin position="1"/>
        <end position="20"/>
    </location>
</feature>
<dbReference type="EMBL" id="LRDB01000001">
    <property type="protein sequence ID" value="KYG83589.1"/>
    <property type="molecule type" value="Genomic_DNA"/>
</dbReference>
<reference evidence="3 4" key="1">
    <citation type="submission" date="2016-01" db="EMBL/GenBank/DDBJ databases">
        <title>Genome sequencing of Roseivirga echinicomitans KMM 6058.</title>
        <authorList>
            <person name="Selvaratnam C."/>
            <person name="Thevarajoo S."/>
            <person name="Goh K.M."/>
            <person name="Ee R."/>
            <person name="Chan K.-G."/>
            <person name="Chong C.S."/>
        </authorList>
    </citation>
    <scope>NUCLEOTIDE SEQUENCE [LARGE SCALE GENOMIC DNA]</scope>
    <source>
        <strain evidence="3 4">KMM 6058</strain>
    </source>
</reference>